<accession>A0A7M4DQ95</accession>
<reference evidence="1 2" key="1">
    <citation type="submission" date="2019-11" db="EMBL/GenBank/DDBJ databases">
        <authorList>
            <person name="Criscuolo A."/>
        </authorList>
    </citation>
    <scope>NUCLEOTIDE SEQUENCE [LARGE SCALE GENOMIC DNA]</scope>
    <source>
        <strain evidence="1">CIP111667</strain>
    </source>
</reference>
<organism evidence="1 2">
    <name type="scientific">Occultella aeris</name>
    <dbReference type="NCBI Taxonomy" id="2761496"/>
    <lineage>
        <taxon>Bacteria</taxon>
        <taxon>Bacillati</taxon>
        <taxon>Actinomycetota</taxon>
        <taxon>Actinomycetes</taxon>
        <taxon>Micrococcales</taxon>
        <taxon>Ruaniaceae</taxon>
        <taxon>Occultella</taxon>
    </lineage>
</organism>
<keyword evidence="2" id="KW-1185">Reference proteome</keyword>
<gene>
    <name evidence="1" type="ORF">HALOF300_04333</name>
</gene>
<dbReference type="AlphaFoldDB" id="A0A7M4DQ95"/>
<evidence type="ECO:0000313" key="2">
    <source>
        <dbReference type="Proteomes" id="UP000419743"/>
    </source>
</evidence>
<evidence type="ECO:0000313" key="1">
    <source>
        <dbReference type="EMBL" id="VZO39639.1"/>
    </source>
</evidence>
<protein>
    <recommendedName>
        <fullName evidence="3">DUF4242 domain-containing protein</fullName>
    </recommendedName>
</protein>
<proteinExistence type="predicted"/>
<dbReference type="Pfam" id="PF14026">
    <property type="entry name" value="SCO4226-like"/>
    <property type="match status" value="1"/>
</dbReference>
<evidence type="ECO:0008006" key="3">
    <source>
        <dbReference type="Google" id="ProtNLM"/>
    </source>
</evidence>
<dbReference type="Proteomes" id="UP000419743">
    <property type="component" value="Unassembled WGS sequence"/>
</dbReference>
<dbReference type="InterPro" id="IPR025336">
    <property type="entry name" value="SCO4226-like"/>
</dbReference>
<dbReference type="RefSeq" id="WP_156742952.1">
    <property type="nucleotide sequence ID" value="NZ_CACRYJ010000061.1"/>
</dbReference>
<sequence length="177" mass="19268">MSLLLIESTTPTDEGARSYLDRIAAALEPAGADFVEAQVTADGKVFVIADLEGDATSEGAQDALRQAGIGVEDSAPVRLVGADLAEIKAKRPAGQYLVEWDIPAGITMDAYLTRKAEKSPLYDQVPDVEFLRTYVREDMVKCLCFYDGEDEAAVRRARDVVSTPVDRLHELDTKVFG</sequence>
<name>A0A7M4DQ95_9MICO</name>
<dbReference type="EMBL" id="CACRYJ010000061">
    <property type="protein sequence ID" value="VZO39639.1"/>
    <property type="molecule type" value="Genomic_DNA"/>
</dbReference>
<comment type="caution">
    <text evidence="1">The sequence shown here is derived from an EMBL/GenBank/DDBJ whole genome shotgun (WGS) entry which is preliminary data.</text>
</comment>